<feature type="transmembrane region" description="Helical" evidence="6">
    <location>
        <begin position="110"/>
        <end position="128"/>
    </location>
</feature>
<evidence type="ECO:0000256" key="2">
    <source>
        <dbReference type="ARBA" id="ARBA00022448"/>
    </source>
</evidence>
<keyword evidence="5 6" id="KW-0472">Membrane</keyword>
<keyword evidence="3 6" id="KW-0812">Transmembrane</keyword>
<dbReference type="PANTHER" id="PTHR42718:SF9">
    <property type="entry name" value="MAJOR FACILITATOR SUPERFAMILY MULTIDRUG TRANSPORTER MFSC"/>
    <property type="match status" value="1"/>
</dbReference>
<keyword evidence="2" id="KW-0813">Transport</keyword>
<dbReference type="Gene3D" id="1.20.1250.20">
    <property type="entry name" value="MFS general substrate transporter like domains"/>
    <property type="match status" value="1"/>
</dbReference>
<evidence type="ECO:0000256" key="6">
    <source>
        <dbReference type="SAM" id="Phobius"/>
    </source>
</evidence>
<protein>
    <submittedName>
        <fullName evidence="7">Uncharacterized protein</fullName>
    </submittedName>
</protein>
<dbReference type="OrthoDB" id="2130629at2759"/>
<keyword evidence="4 6" id="KW-1133">Transmembrane helix</keyword>
<gene>
    <name evidence="7" type="ORF">BGZ65_004649</name>
</gene>
<dbReference type="GO" id="GO:0016020">
    <property type="term" value="C:membrane"/>
    <property type="evidence" value="ECO:0007669"/>
    <property type="project" value="UniProtKB-SubCell"/>
</dbReference>
<feature type="transmembrane region" description="Helical" evidence="6">
    <location>
        <begin position="6"/>
        <end position="22"/>
    </location>
</feature>
<feature type="transmembrane region" description="Helical" evidence="6">
    <location>
        <begin position="34"/>
        <end position="54"/>
    </location>
</feature>
<dbReference type="InterPro" id="IPR036259">
    <property type="entry name" value="MFS_trans_sf"/>
</dbReference>
<comment type="subcellular location">
    <subcellularLocation>
        <location evidence="1">Membrane</location>
        <topology evidence="1">Multi-pass membrane protein</topology>
    </subcellularLocation>
</comment>
<dbReference type="AlphaFoldDB" id="A0A9P6M8V4"/>
<dbReference type="PANTHER" id="PTHR42718">
    <property type="entry name" value="MAJOR FACILITATOR SUPERFAMILY MULTIDRUG TRANSPORTER MFSC"/>
    <property type="match status" value="1"/>
</dbReference>
<dbReference type="Proteomes" id="UP000749646">
    <property type="component" value="Unassembled WGS sequence"/>
</dbReference>
<evidence type="ECO:0000313" key="8">
    <source>
        <dbReference type="Proteomes" id="UP000749646"/>
    </source>
</evidence>
<reference evidence="7" key="1">
    <citation type="journal article" date="2020" name="Fungal Divers.">
        <title>Resolving the Mortierellaceae phylogeny through synthesis of multi-gene phylogenetics and phylogenomics.</title>
        <authorList>
            <person name="Vandepol N."/>
            <person name="Liber J."/>
            <person name="Desiro A."/>
            <person name="Na H."/>
            <person name="Kennedy M."/>
            <person name="Barry K."/>
            <person name="Grigoriev I.V."/>
            <person name="Miller A.N."/>
            <person name="O'Donnell K."/>
            <person name="Stajich J.E."/>
            <person name="Bonito G."/>
        </authorList>
    </citation>
    <scope>NUCLEOTIDE SEQUENCE</scope>
    <source>
        <strain evidence="7">MES-2147</strain>
    </source>
</reference>
<proteinExistence type="predicted"/>
<evidence type="ECO:0000256" key="3">
    <source>
        <dbReference type="ARBA" id="ARBA00022692"/>
    </source>
</evidence>
<feature type="transmembrane region" description="Helical" evidence="6">
    <location>
        <begin position="134"/>
        <end position="154"/>
    </location>
</feature>
<dbReference type="SUPFAM" id="SSF103473">
    <property type="entry name" value="MFS general substrate transporter"/>
    <property type="match status" value="1"/>
</dbReference>
<evidence type="ECO:0000256" key="1">
    <source>
        <dbReference type="ARBA" id="ARBA00004141"/>
    </source>
</evidence>
<sequence>MFFFTGIIGFALTILGFVVIPAEKSQGRVEDRRIDIFGVLSFIFGIVGVIYYLSESPGSGWSSAKTLAPFVIGLVLLVIFVVIEFKIDYPIMPHRIWRFQRFVASPVQDYYPRWMVFLIASGVLWAQLEVTNSYWAIPFPALIINMIAMACLWLTCQINPVADAADEDQGAVGAVFNVCLQIGAPIGIAISNIVANNRNFSYRAAFYSLGWQT</sequence>
<name>A0A9P6M8V4_9FUNG</name>
<evidence type="ECO:0000313" key="7">
    <source>
        <dbReference type="EMBL" id="KAF9980816.1"/>
    </source>
</evidence>
<evidence type="ECO:0000256" key="5">
    <source>
        <dbReference type="ARBA" id="ARBA00023136"/>
    </source>
</evidence>
<comment type="caution">
    <text evidence="7">The sequence shown here is derived from an EMBL/GenBank/DDBJ whole genome shotgun (WGS) entry which is preliminary data.</text>
</comment>
<keyword evidence="8" id="KW-1185">Reference proteome</keyword>
<evidence type="ECO:0000256" key="4">
    <source>
        <dbReference type="ARBA" id="ARBA00022989"/>
    </source>
</evidence>
<feature type="transmembrane region" description="Helical" evidence="6">
    <location>
        <begin position="66"/>
        <end position="89"/>
    </location>
</feature>
<dbReference type="EMBL" id="JAAAHW010003785">
    <property type="protein sequence ID" value="KAF9980816.1"/>
    <property type="molecule type" value="Genomic_DNA"/>
</dbReference>
<accession>A0A9P6M8V4</accession>
<organism evidence="7 8">
    <name type="scientific">Modicella reniformis</name>
    <dbReference type="NCBI Taxonomy" id="1440133"/>
    <lineage>
        <taxon>Eukaryota</taxon>
        <taxon>Fungi</taxon>
        <taxon>Fungi incertae sedis</taxon>
        <taxon>Mucoromycota</taxon>
        <taxon>Mortierellomycotina</taxon>
        <taxon>Mortierellomycetes</taxon>
        <taxon>Mortierellales</taxon>
        <taxon>Mortierellaceae</taxon>
        <taxon>Modicella</taxon>
    </lineage>
</organism>